<dbReference type="Proteomes" id="UP000178606">
    <property type="component" value="Unassembled WGS sequence"/>
</dbReference>
<feature type="region of interest" description="Disordered" evidence="1">
    <location>
        <begin position="54"/>
        <end position="73"/>
    </location>
</feature>
<reference evidence="3 4" key="1">
    <citation type="journal article" date="2016" name="Nat. Commun.">
        <title>Thousands of microbial genomes shed light on interconnected biogeochemical processes in an aquifer system.</title>
        <authorList>
            <person name="Anantharaman K."/>
            <person name="Brown C.T."/>
            <person name="Hug L.A."/>
            <person name="Sharon I."/>
            <person name="Castelle C.J."/>
            <person name="Probst A.J."/>
            <person name="Thomas B.C."/>
            <person name="Singh A."/>
            <person name="Wilkins M.J."/>
            <person name="Karaoz U."/>
            <person name="Brodie E.L."/>
            <person name="Williams K.H."/>
            <person name="Hubbard S.S."/>
            <person name="Banfield J.F."/>
        </authorList>
    </citation>
    <scope>NUCLEOTIDE SEQUENCE [LARGE SCALE GENOMIC DNA]</scope>
    <source>
        <strain evidence="4">RIFCSPLOWO2_12_FULL_64_10</strain>
    </source>
</reference>
<comment type="caution">
    <text evidence="3">The sequence shown here is derived from an EMBL/GenBank/DDBJ whole genome shotgun (WGS) entry which is preliminary data.</text>
</comment>
<organism evidence="3 4">
    <name type="scientific">Handelsmanbacteria sp. (strain RIFCSPLOWO2_12_FULL_64_10)</name>
    <dbReference type="NCBI Taxonomy" id="1817868"/>
    <lineage>
        <taxon>Bacteria</taxon>
        <taxon>Candidatus Handelsmaniibacteriota</taxon>
    </lineage>
</organism>
<dbReference type="InterPro" id="IPR010131">
    <property type="entry name" value="MdtP/NodT-like"/>
</dbReference>
<dbReference type="GO" id="GO:0015562">
    <property type="term" value="F:efflux transmembrane transporter activity"/>
    <property type="evidence" value="ECO:0007669"/>
    <property type="project" value="InterPro"/>
</dbReference>
<dbReference type="PANTHER" id="PTHR30203:SF24">
    <property type="entry name" value="BLR4935 PROTEIN"/>
    <property type="match status" value="1"/>
</dbReference>
<dbReference type="Gene3D" id="1.20.1600.10">
    <property type="entry name" value="Outer membrane efflux proteins (OEP)"/>
    <property type="match status" value="1"/>
</dbReference>
<sequence length="412" mass="46438">MPLRAFLIALILGSSALGVHAQQGRVRLGDLIAEATQKNPEILASQKQYEAALQRPGRESSLPDPVLSPGYSSNGTPRPFAGLGTWQSSYAGLMLSQEFPFPGKRRLRGDIASKEAEADFYRHQSVKLNVISRLKQAYCRLYYAYAATDVLMRNRDLIHKLRRRAEAPYFTGAAAQQAQVSLLETRILKMELEKRCREAEINSLLNRPPDAPLARPVDAEPPKLSLTLEDLFARARQDAPALRREQKMIERAVFSVGLARREYYPDYTISAGYFNMGRMPDMYQFRVDLRLPVYWGRKQGSGAAEQAYGLDQERYQYEALTQALLFHIREEYLKAETSSQVMGMLEEVIIPQAETAAESYIAAYASGAADFISAQMSFLTLLDSELSYHEERLNFHLALIRLEELAGLALVN</sequence>
<feature type="signal peptide" evidence="2">
    <location>
        <begin position="1"/>
        <end position="21"/>
    </location>
</feature>
<evidence type="ECO:0000313" key="3">
    <source>
        <dbReference type="EMBL" id="OGG53595.1"/>
    </source>
</evidence>
<dbReference type="PANTHER" id="PTHR30203">
    <property type="entry name" value="OUTER MEMBRANE CATION EFFLUX PROTEIN"/>
    <property type="match status" value="1"/>
</dbReference>
<gene>
    <name evidence="3" type="ORF">A3F84_02750</name>
</gene>
<evidence type="ECO:0000256" key="2">
    <source>
        <dbReference type="SAM" id="SignalP"/>
    </source>
</evidence>
<accession>A0A1F6CWS2</accession>
<feature type="chain" id="PRO_5009523670" description="Transporter" evidence="2">
    <location>
        <begin position="22"/>
        <end position="412"/>
    </location>
</feature>
<dbReference type="EMBL" id="MFKF01000118">
    <property type="protein sequence ID" value="OGG53595.1"/>
    <property type="molecule type" value="Genomic_DNA"/>
</dbReference>
<evidence type="ECO:0000313" key="4">
    <source>
        <dbReference type="Proteomes" id="UP000178606"/>
    </source>
</evidence>
<evidence type="ECO:0000256" key="1">
    <source>
        <dbReference type="SAM" id="MobiDB-lite"/>
    </source>
</evidence>
<dbReference type="AlphaFoldDB" id="A0A1F6CWS2"/>
<name>A0A1F6CWS2_HANXR</name>
<protein>
    <recommendedName>
        <fullName evidence="5">Transporter</fullName>
    </recommendedName>
</protein>
<keyword evidence="2" id="KW-0732">Signal</keyword>
<dbReference type="SUPFAM" id="SSF56954">
    <property type="entry name" value="Outer membrane efflux proteins (OEP)"/>
    <property type="match status" value="1"/>
</dbReference>
<proteinExistence type="predicted"/>
<evidence type="ECO:0008006" key="5">
    <source>
        <dbReference type="Google" id="ProtNLM"/>
    </source>
</evidence>